<dbReference type="FunFam" id="1.10.10.10:FF:000099">
    <property type="entry name" value="Two-component system response regulator TorR"/>
    <property type="match status" value="1"/>
</dbReference>
<dbReference type="Pfam" id="PF00486">
    <property type="entry name" value="Trans_reg_C"/>
    <property type="match status" value="1"/>
</dbReference>
<dbReference type="PROSITE" id="PS50110">
    <property type="entry name" value="RESPONSE_REGULATORY"/>
    <property type="match status" value="1"/>
</dbReference>
<feature type="DNA-binding region" description="OmpR/PhoB-type" evidence="10">
    <location>
        <begin position="133"/>
        <end position="233"/>
    </location>
</feature>
<dbReference type="InterPro" id="IPR011006">
    <property type="entry name" value="CheY-like_superfamily"/>
</dbReference>
<feature type="domain" description="Response regulatory" evidence="11">
    <location>
        <begin position="6"/>
        <end position="119"/>
    </location>
</feature>
<name>A0A4Y8ZV12_9SPHN</name>
<feature type="domain" description="OmpR/PhoB-type" evidence="12">
    <location>
        <begin position="133"/>
        <end position="233"/>
    </location>
</feature>
<keyword evidence="3 9" id="KW-0597">Phosphoprotein</keyword>
<evidence type="ECO:0000256" key="8">
    <source>
        <dbReference type="ARBA" id="ARBA00067337"/>
    </source>
</evidence>
<dbReference type="GO" id="GO:0032993">
    <property type="term" value="C:protein-DNA complex"/>
    <property type="evidence" value="ECO:0007669"/>
    <property type="project" value="TreeGrafter"/>
</dbReference>
<dbReference type="AlphaFoldDB" id="A0A4Y8ZV12"/>
<dbReference type="Gene3D" id="6.10.250.690">
    <property type="match status" value="1"/>
</dbReference>
<dbReference type="SMART" id="SM00448">
    <property type="entry name" value="REC"/>
    <property type="match status" value="1"/>
</dbReference>
<feature type="modified residue" description="4-aspartylphosphate" evidence="9">
    <location>
        <position position="55"/>
    </location>
</feature>
<keyword evidence="2" id="KW-0963">Cytoplasm</keyword>
<dbReference type="RefSeq" id="WP_135083653.1">
    <property type="nucleotide sequence ID" value="NZ_SPDV01000003.1"/>
</dbReference>
<accession>A0A4Y8ZV12</accession>
<evidence type="ECO:0000256" key="3">
    <source>
        <dbReference type="ARBA" id="ARBA00022553"/>
    </source>
</evidence>
<dbReference type="Gene3D" id="3.40.50.2300">
    <property type="match status" value="1"/>
</dbReference>
<dbReference type="CDD" id="cd00383">
    <property type="entry name" value="trans_reg_C"/>
    <property type="match status" value="1"/>
</dbReference>
<gene>
    <name evidence="13" type="ORF">E2493_03260</name>
</gene>
<dbReference type="PROSITE" id="PS51755">
    <property type="entry name" value="OMPR_PHOB"/>
    <property type="match status" value="1"/>
</dbReference>
<dbReference type="InterPro" id="IPR039420">
    <property type="entry name" value="WalR-like"/>
</dbReference>
<dbReference type="OrthoDB" id="2181430at2"/>
<evidence type="ECO:0000256" key="10">
    <source>
        <dbReference type="PROSITE-ProRule" id="PRU01091"/>
    </source>
</evidence>
<dbReference type="EMBL" id="SPDV01000003">
    <property type="protein sequence ID" value="TFI59861.1"/>
    <property type="molecule type" value="Genomic_DNA"/>
</dbReference>
<dbReference type="InterPro" id="IPR001789">
    <property type="entry name" value="Sig_transdc_resp-reg_receiver"/>
</dbReference>
<organism evidence="13 14">
    <name type="scientific">Sphingomonas parva</name>
    <dbReference type="NCBI Taxonomy" id="2555898"/>
    <lineage>
        <taxon>Bacteria</taxon>
        <taxon>Pseudomonadati</taxon>
        <taxon>Pseudomonadota</taxon>
        <taxon>Alphaproteobacteria</taxon>
        <taxon>Sphingomonadales</taxon>
        <taxon>Sphingomonadaceae</taxon>
        <taxon>Sphingomonas</taxon>
    </lineage>
</organism>
<evidence type="ECO:0000256" key="6">
    <source>
        <dbReference type="ARBA" id="ARBA00023125"/>
    </source>
</evidence>
<dbReference type="InterPro" id="IPR016032">
    <property type="entry name" value="Sig_transdc_resp-reg_C-effctor"/>
</dbReference>
<evidence type="ECO:0000313" key="13">
    <source>
        <dbReference type="EMBL" id="TFI59861.1"/>
    </source>
</evidence>
<dbReference type="Gene3D" id="1.10.10.10">
    <property type="entry name" value="Winged helix-like DNA-binding domain superfamily/Winged helix DNA-binding domain"/>
    <property type="match status" value="1"/>
</dbReference>
<evidence type="ECO:0000313" key="14">
    <source>
        <dbReference type="Proteomes" id="UP000298213"/>
    </source>
</evidence>
<evidence type="ECO:0000259" key="12">
    <source>
        <dbReference type="PROSITE" id="PS51755"/>
    </source>
</evidence>
<dbReference type="SUPFAM" id="SSF46894">
    <property type="entry name" value="C-terminal effector domain of the bipartite response regulators"/>
    <property type="match status" value="1"/>
</dbReference>
<dbReference type="GO" id="GO:0005829">
    <property type="term" value="C:cytosol"/>
    <property type="evidence" value="ECO:0007669"/>
    <property type="project" value="TreeGrafter"/>
</dbReference>
<dbReference type="InterPro" id="IPR001867">
    <property type="entry name" value="OmpR/PhoB-type_DNA-bd"/>
</dbReference>
<comment type="caution">
    <text evidence="13">The sequence shown here is derived from an EMBL/GenBank/DDBJ whole genome shotgun (WGS) entry which is preliminary data.</text>
</comment>
<evidence type="ECO:0000256" key="1">
    <source>
        <dbReference type="ARBA" id="ARBA00004496"/>
    </source>
</evidence>
<evidence type="ECO:0000259" key="11">
    <source>
        <dbReference type="PROSITE" id="PS50110"/>
    </source>
</evidence>
<dbReference type="InterPro" id="IPR036388">
    <property type="entry name" value="WH-like_DNA-bd_sf"/>
</dbReference>
<evidence type="ECO:0000256" key="4">
    <source>
        <dbReference type="ARBA" id="ARBA00023012"/>
    </source>
</evidence>
<keyword evidence="6 10" id="KW-0238">DNA-binding</keyword>
<protein>
    <recommendedName>
        <fullName evidence="8">Regulatory protein VirG</fullName>
    </recommendedName>
</protein>
<reference evidence="13 14" key="1">
    <citation type="submission" date="2019-03" db="EMBL/GenBank/DDBJ databases">
        <title>Genome sequence of Sphingomonas sp. 17J27-24.</title>
        <authorList>
            <person name="Kim M."/>
            <person name="Maeng S."/>
            <person name="Sathiyaraj S."/>
        </authorList>
    </citation>
    <scope>NUCLEOTIDE SEQUENCE [LARGE SCALE GENOMIC DNA]</scope>
    <source>
        <strain evidence="13 14">17J27-24</strain>
    </source>
</reference>
<dbReference type="Pfam" id="PF00072">
    <property type="entry name" value="Response_reg"/>
    <property type="match status" value="1"/>
</dbReference>
<proteinExistence type="predicted"/>
<evidence type="ECO:0000256" key="7">
    <source>
        <dbReference type="ARBA" id="ARBA00023163"/>
    </source>
</evidence>
<keyword evidence="14" id="KW-1185">Reference proteome</keyword>
<dbReference type="PANTHER" id="PTHR48111">
    <property type="entry name" value="REGULATOR OF RPOS"/>
    <property type="match status" value="1"/>
</dbReference>
<dbReference type="GO" id="GO:0000156">
    <property type="term" value="F:phosphorelay response regulator activity"/>
    <property type="evidence" value="ECO:0007669"/>
    <property type="project" value="TreeGrafter"/>
</dbReference>
<evidence type="ECO:0000256" key="9">
    <source>
        <dbReference type="PROSITE-ProRule" id="PRU00169"/>
    </source>
</evidence>
<keyword evidence="4" id="KW-0902">Two-component regulatory system</keyword>
<comment type="subcellular location">
    <subcellularLocation>
        <location evidence="1">Cytoplasm</location>
    </subcellularLocation>
</comment>
<dbReference type="GO" id="GO:0000976">
    <property type="term" value="F:transcription cis-regulatory region binding"/>
    <property type="evidence" value="ECO:0007669"/>
    <property type="project" value="TreeGrafter"/>
</dbReference>
<dbReference type="SUPFAM" id="SSF52172">
    <property type="entry name" value="CheY-like"/>
    <property type="match status" value="1"/>
</dbReference>
<dbReference type="PANTHER" id="PTHR48111:SF4">
    <property type="entry name" value="DNA-BINDING DUAL TRANSCRIPTIONAL REGULATOR OMPR"/>
    <property type="match status" value="1"/>
</dbReference>
<sequence>MSGAAHIVVVDDDEDVRSTVAEYLRRNGLSVSEADGGAALREIMGARPIDLALLDINMPGDDGLTLAREIRASGEAGIIMLTAKSDDIDRIVGLEIGADDYVTKPFNPRELLARVRSVLRRANRGGEAPATMGREIQMGKCRLNLDSRKLYEADGTEVPLTAMEFDLLKCFAEHPRRVLTRDQLLDLAHNREMEAFDRSIDTRITRIRRKIELDPAKPDCLKTVRGAGYVFNPDCGNGGSAAASSAAIAAD</sequence>
<keyword evidence="7" id="KW-0804">Transcription</keyword>
<dbReference type="SMART" id="SM00862">
    <property type="entry name" value="Trans_reg_C"/>
    <property type="match status" value="1"/>
</dbReference>
<keyword evidence="5" id="KW-0805">Transcription regulation</keyword>
<evidence type="ECO:0000256" key="5">
    <source>
        <dbReference type="ARBA" id="ARBA00023015"/>
    </source>
</evidence>
<dbReference type="GO" id="GO:0006355">
    <property type="term" value="P:regulation of DNA-templated transcription"/>
    <property type="evidence" value="ECO:0007669"/>
    <property type="project" value="InterPro"/>
</dbReference>
<dbReference type="Proteomes" id="UP000298213">
    <property type="component" value="Unassembled WGS sequence"/>
</dbReference>
<evidence type="ECO:0000256" key="2">
    <source>
        <dbReference type="ARBA" id="ARBA00022490"/>
    </source>
</evidence>